<evidence type="ECO:0000259" key="3">
    <source>
        <dbReference type="PROSITE" id="PS51186"/>
    </source>
</evidence>
<dbReference type="Proteomes" id="UP000281112">
    <property type="component" value="Unassembled WGS sequence"/>
</dbReference>
<dbReference type="PROSITE" id="PS51186">
    <property type="entry name" value="GNAT"/>
    <property type="match status" value="1"/>
</dbReference>
<accession>A0A3N9TC50</accession>
<dbReference type="EMBL" id="RJVQ01000011">
    <property type="protein sequence ID" value="RQW61590.1"/>
    <property type="molecule type" value="Genomic_DNA"/>
</dbReference>
<gene>
    <name evidence="4" type="ORF">EES38_18495</name>
</gene>
<evidence type="ECO:0000256" key="1">
    <source>
        <dbReference type="ARBA" id="ARBA00009623"/>
    </source>
</evidence>
<dbReference type="InterPro" id="IPR016181">
    <property type="entry name" value="Acyl_CoA_acyltransferase"/>
</dbReference>
<dbReference type="GO" id="GO:0016747">
    <property type="term" value="F:acyltransferase activity, transferring groups other than amino-acyl groups"/>
    <property type="evidence" value="ECO:0007669"/>
    <property type="project" value="InterPro"/>
</dbReference>
<feature type="domain" description="N-acetyltransferase" evidence="3">
    <location>
        <begin position="7"/>
        <end position="152"/>
    </location>
</feature>
<keyword evidence="4" id="KW-0808">Transferase</keyword>
<name>A0A3N9TC50_9VIBR</name>
<evidence type="ECO:0000256" key="2">
    <source>
        <dbReference type="ARBA" id="ARBA00072224"/>
    </source>
</evidence>
<comment type="similarity">
    <text evidence="1">Belongs to the UPF0039 (ElaA) family.</text>
</comment>
<dbReference type="FunFam" id="3.40.630.30:FF:000035">
    <property type="entry name" value="GNAT family N-acetyltransferase"/>
    <property type="match status" value="1"/>
</dbReference>
<evidence type="ECO:0000313" key="5">
    <source>
        <dbReference type="Proteomes" id="UP000281112"/>
    </source>
</evidence>
<keyword evidence="5" id="KW-1185">Reference proteome</keyword>
<protein>
    <recommendedName>
        <fullName evidence="2">Protein ElaA</fullName>
    </recommendedName>
</protein>
<dbReference type="SUPFAM" id="SSF55729">
    <property type="entry name" value="Acyl-CoA N-acyltransferases (Nat)"/>
    <property type="match status" value="1"/>
</dbReference>
<comment type="caution">
    <text evidence="4">The sequence shown here is derived from an EMBL/GenBank/DDBJ whole genome shotgun (WGS) entry which is preliminary data.</text>
</comment>
<dbReference type="Gene3D" id="3.40.630.30">
    <property type="match status" value="1"/>
</dbReference>
<dbReference type="RefSeq" id="WP_124938694.1">
    <property type="nucleotide sequence ID" value="NZ_RJVQ01000011.1"/>
</dbReference>
<dbReference type="InterPro" id="IPR000182">
    <property type="entry name" value="GNAT_dom"/>
</dbReference>
<organism evidence="4 5">
    <name type="scientific">Vibrio viridaestus</name>
    <dbReference type="NCBI Taxonomy" id="2487322"/>
    <lineage>
        <taxon>Bacteria</taxon>
        <taxon>Pseudomonadati</taxon>
        <taxon>Pseudomonadota</taxon>
        <taxon>Gammaproteobacteria</taxon>
        <taxon>Vibrionales</taxon>
        <taxon>Vibrionaceae</taxon>
        <taxon>Vibrio</taxon>
    </lineage>
</organism>
<dbReference type="Pfam" id="PF13673">
    <property type="entry name" value="Acetyltransf_10"/>
    <property type="match status" value="1"/>
</dbReference>
<proteinExistence type="inferred from homology"/>
<dbReference type="OrthoDB" id="9796171at2"/>
<dbReference type="AlphaFoldDB" id="A0A3N9TC50"/>
<evidence type="ECO:0000313" key="4">
    <source>
        <dbReference type="EMBL" id="RQW61590.1"/>
    </source>
</evidence>
<sequence length="152" mass="16981">MVNWKVSKLSNLSATQLYELIQLRINVFVVEQNCPYSELDGKDLNEGVKHLIGTTKSGEVMAYARLLPPGVSYASPSIGRVIVKNTYRTGGMGHQLIAKSVSECEKTWPEQDITISAQQHLQSFYSQHGFKVIGEPYLEDSIPHLKMIRTAS</sequence>
<reference evidence="4 5" key="1">
    <citation type="submission" date="2018-11" db="EMBL/GenBank/DDBJ databases">
        <title>Vibrio LJC006 sp. nov., isolated from seawater during the bloom of the enteromorpha.</title>
        <authorList>
            <person name="Liang J."/>
        </authorList>
    </citation>
    <scope>NUCLEOTIDE SEQUENCE [LARGE SCALE GENOMIC DNA]</scope>
    <source>
        <strain evidence="4 5">LJC006</strain>
    </source>
</reference>